<feature type="compositionally biased region" description="Basic and acidic residues" evidence="1">
    <location>
        <begin position="11"/>
        <end position="23"/>
    </location>
</feature>
<keyword evidence="4" id="KW-1185">Reference proteome</keyword>
<evidence type="ECO:0000256" key="1">
    <source>
        <dbReference type="SAM" id="MobiDB-lite"/>
    </source>
</evidence>
<dbReference type="RefSeq" id="WP_236119572.1">
    <property type="nucleotide sequence ID" value="NZ_JAKGSI010000005.1"/>
</dbReference>
<comment type="caution">
    <text evidence="3">The sequence shown here is derived from an EMBL/GenBank/DDBJ whole genome shotgun (WGS) entry which is preliminary data.</text>
</comment>
<evidence type="ECO:0000256" key="2">
    <source>
        <dbReference type="SAM" id="Phobius"/>
    </source>
</evidence>
<name>A0A9X1QS84_9CORY</name>
<dbReference type="AlphaFoldDB" id="A0A9X1QS84"/>
<organism evidence="3 4">
    <name type="scientific">Corynebacterium uropygiale</name>
    <dbReference type="NCBI Taxonomy" id="1775911"/>
    <lineage>
        <taxon>Bacteria</taxon>
        <taxon>Bacillati</taxon>
        <taxon>Actinomycetota</taxon>
        <taxon>Actinomycetes</taxon>
        <taxon>Mycobacteriales</taxon>
        <taxon>Corynebacteriaceae</taxon>
        <taxon>Corynebacterium</taxon>
    </lineage>
</organism>
<proteinExistence type="predicted"/>
<accession>A0A9X1QS84</accession>
<evidence type="ECO:0000313" key="4">
    <source>
        <dbReference type="Proteomes" id="UP001139336"/>
    </source>
</evidence>
<evidence type="ECO:0000313" key="3">
    <source>
        <dbReference type="EMBL" id="MCF4007427.1"/>
    </source>
</evidence>
<dbReference type="EMBL" id="JAKGSI010000005">
    <property type="protein sequence ID" value="MCF4007427.1"/>
    <property type="molecule type" value="Genomic_DNA"/>
</dbReference>
<protein>
    <submittedName>
        <fullName evidence="3">Uncharacterized protein</fullName>
    </submittedName>
</protein>
<feature type="transmembrane region" description="Helical" evidence="2">
    <location>
        <begin position="158"/>
        <end position="179"/>
    </location>
</feature>
<feature type="transmembrane region" description="Helical" evidence="2">
    <location>
        <begin position="231"/>
        <end position="261"/>
    </location>
</feature>
<keyword evidence="2" id="KW-0812">Transmembrane</keyword>
<sequence length="283" mass="30645">MAENIPPFPQHPEDSPDWGREPQESQAPQAPLGSPSTIADPRRSPAHPGTIPFESTFSIAWKSFSSHWGHWVVMSLIYLIVSVIFVIADGLTTPNEALQATADPTVALSAKFTPVFIIIFIVSAIVSLIINIFFTLTVHRDLGGHPFTSYADFFRSHGFGRVLLVSIVVSIIQVVPFILLVLKPHLLWVAIAAIISLILTICFSLSAHATIVHGGVGQALMASFNVVRSNILVLIGIWVVLFIINMVLGLTIIGIVVAMPLNIMVPAVAYRIATGAPLQTSYL</sequence>
<gene>
    <name evidence="3" type="ORF">L1O03_09630</name>
</gene>
<dbReference type="Proteomes" id="UP001139336">
    <property type="component" value="Unassembled WGS sequence"/>
</dbReference>
<feature type="transmembrane region" description="Helical" evidence="2">
    <location>
        <begin position="186"/>
        <end position="211"/>
    </location>
</feature>
<keyword evidence="2" id="KW-0472">Membrane</keyword>
<feature type="compositionally biased region" description="Pro residues" evidence="1">
    <location>
        <begin position="1"/>
        <end position="10"/>
    </location>
</feature>
<feature type="region of interest" description="Disordered" evidence="1">
    <location>
        <begin position="1"/>
        <end position="45"/>
    </location>
</feature>
<feature type="transmembrane region" description="Helical" evidence="2">
    <location>
        <begin position="112"/>
        <end position="138"/>
    </location>
</feature>
<reference evidence="3" key="1">
    <citation type="submission" date="2022-01" db="EMBL/GenBank/DDBJ databases">
        <title>Corynebacterium sp. nov isolated from isolated from the feces of the greater white-fronted geese (Anser albifrons) at Poyang Lake, PR China.</title>
        <authorList>
            <person name="Liu Q."/>
        </authorList>
    </citation>
    <scope>NUCLEOTIDE SEQUENCE</scope>
    <source>
        <strain evidence="3">JCM 32435</strain>
    </source>
</reference>
<keyword evidence="2" id="KW-1133">Transmembrane helix</keyword>
<feature type="transmembrane region" description="Helical" evidence="2">
    <location>
        <begin position="68"/>
        <end position="91"/>
    </location>
</feature>